<dbReference type="eggNOG" id="COG0694">
    <property type="taxonomic scope" value="Bacteria"/>
</dbReference>
<organism evidence="3 4">
    <name type="scientific">Psychroflexus torquis (strain ATCC 700755 / CIP 106069 / ACAM 623)</name>
    <dbReference type="NCBI Taxonomy" id="313595"/>
    <lineage>
        <taxon>Bacteria</taxon>
        <taxon>Pseudomonadati</taxon>
        <taxon>Bacteroidota</taxon>
        <taxon>Flavobacteriia</taxon>
        <taxon>Flavobacteriales</taxon>
        <taxon>Flavobacteriaceae</taxon>
        <taxon>Psychroflexus</taxon>
    </lineage>
</organism>
<dbReference type="OrthoDB" id="9796965at2"/>
<dbReference type="GO" id="GO:0005506">
    <property type="term" value="F:iron ion binding"/>
    <property type="evidence" value="ECO:0007669"/>
    <property type="project" value="InterPro"/>
</dbReference>
<dbReference type="Pfam" id="PF08712">
    <property type="entry name" value="Nfu_N"/>
    <property type="match status" value="2"/>
</dbReference>
<dbReference type="AlphaFoldDB" id="K4IDA8"/>
<dbReference type="SMART" id="SM00932">
    <property type="entry name" value="Nfu_N"/>
    <property type="match status" value="2"/>
</dbReference>
<evidence type="ECO:0000313" key="3">
    <source>
        <dbReference type="EMBL" id="AFU68547.1"/>
    </source>
</evidence>
<dbReference type="InterPro" id="IPR001075">
    <property type="entry name" value="NIF_FeS_clus_asmbl_NifU_C"/>
</dbReference>
<dbReference type="PANTHER" id="PTHR11178">
    <property type="entry name" value="IRON-SULFUR CLUSTER SCAFFOLD PROTEIN NFU-RELATED"/>
    <property type="match status" value="1"/>
</dbReference>
<dbReference type="EMBL" id="CP003879">
    <property type="protein sequence ID" value="AFU68547.1"/>
    <property type="molecule type" value="Genomic_DNA"/>
</dbReference>
<sequence>MQNYTVEIKPTNKPSILKFEFNEFLTKQKGYEYHNIEEAMKSPIASQLFYLPFVKTVYISQNFIAIEKFNIVEWADVQNEISEQLLKHMNDGGKIVDEKEENSVSKIPVTVYAESTPNPSVMKFVANKKLVLESAEFKSIDDAELSPLAQKLFHFPFVKEIFMDDNYISINKYDMAEWEEITNELRGFIKDYLEEGGKILESGKVQSKKTEAPSPEIDTSNLDDISKEIVQILEEYVKPAVASDGGNIMFKSYNAESKDVQVILQGACSGCPSSTITLKNGIESMLKEMLQGKVETVTAFNG</sequence>
<dbReference type="InterPro" id="IPR036498">
    <property type="entry name" value="Nfu/NifU_N_sf"/>
</dbReference>
<reference evidence="3" key="1">
    <citation type="submission" date="2006-03" db="EMBL/GenBank/DDBJ databases">
        <authorList>
            <person name="Bowman J."/>
            <person name="Ferriera S."/>
            <person name="Johnson J."/>
            <person name="Kravitz S."/>
            <person name="Halpern A."/>
            <person name="Remington K."/>
            <person name="Beeson K."/>
            <person name="Tran B."/>
            <person name="Rogers Y.-H."/>
            <person name="Friedman R."/>
            <person name="Venter J.C."/>
        </authorList>
    </citation>
    <scope>NUCLEOTIDE SEQUENCE [LARGE SCALE GENOMIC DNA]</scope>
    <source>
        <strain evidence="3">ATCC 700755</strain>
    </source>
</reference>
<name>K4IDA8_PSYTT</name>
<dbReference type="RefSeq" id="WP_015024144.1">
    <property type="nucleotide sequence ID" value="NC_018721.1"/>
</dbReference>
<reference evidence="3" key="2">
    <citation type="submission" date="2012-09" db="EMBL/GenBank/DDBJ databases">
        <title>The complete sequence of Psychroflexus torquis an extreme psychrophile from sea-ice that is stimulated by light.</title>
        <authorList>
            <person name="Feng S."/>
            <person name="Powell S.M."/>
            <person name="Bowman J.P."/>
        </authorList>
    </citation>
    <scope>NUCLEOTIDE SEQUENCE [LARGE SCALE GENOMIC DNA]</scope>
    <source>
        <strain evidence="3">ATCC 700755</strain>
    </source>
</reference>
<dbReference type="Gene3D" id="3.30.300.130">
    <property type="entry name" value="Fe-S cluster assembly (FSCA)"/>
    <property type="match status" value="1"/>
</dbReference>
<dbReference type="KEGG" id="ptq:P700755_001693"/>
<evidence type="ECO:0000256" key="1">
    <source>
        <dbReference type="ARBA" id="ARBA00006420"/>
    </source>
</evidence>
<gene>
    <name evidence="3" type="ordered locus">P700755_001693</name>
</gene>
<proteinExistence type="inferred from homology"/>
<dbReference type="Pfam" id="PF01106">
    <property type="entry name" value="NifU"/>
    <property type="match status" value="1"/>
</dbReference>
<dbReference type="SUPFAM" id="SSF110836">
    <property type="entry name" value="Hypothetical protein SAV1430"/>
    <property type="match status" value="2"/>
</dbReference>
<dbReference type="InterPro" id="IPR014824">
    <property type="entry name" value="Nfu/NifU_N"/>
</dbReference>
<dbReference type="SUPFAM" id="SSF117916">
    <property type="entry name" value="Fe-S cluster assembly (FSCA) domain-like"/>
    <property type="match status" value="1"/>
</dbReference>
<feature type="domain" description="Scaffold protein Nfu/NifU N-terminal" evidence="2">
    <location>
        <begin position="111"/>
        <end position="196"/>
    </location>
</feature>
<dbReference type="Gene3D" id="3.30.1370.70">
    <property type="entry name" value="Scaffold protein Nfu/NifU, N-terminal domain"/>
    <property type="match status" value="2"/>
</dbReference>
<evidence type="ECO:0000259" key="2">
    <source>
        <dbReference type="SMART" id="SM00932"/>
    </source>
</evidence>
<dbReference type="PANTHER" id="PTHR11178:SF1">
    <property type="entry name" value="NFU1 IRON-SULFUR CLUSTER SCAFFOLD HOMOLOG, MITOCHONDRIAL"/>
    <property type="match status" value="1"/>
</dbReference>
<dbReference type="GO" id="GO:0016226">
    <property type="term" value="P:iron-sulfur cluster assembly"/>
    <property type="evidence" value="ECO:0007669"/>
    <property type="project" value="InterPro"/>
</dbReference>
<dbReference type="STRING" id="313595.P700755_001693"/>
<evidence type="ECO:0000313" key="4">
    <source>
        <dbReference type="Proteomes" id="UP000008514"/>
    </source>
</evidence>
<keyword evidence="4" id="KW-1185">Reference proteome</keyword>
<dbReference type="Proteomes" id="UP000008514">
    <property type="component" value="Chromosome"/>
</dbReference>
<dbReference type="InterPro" id="IPR034904">
    <property type="entry name" value="FSCA_dom_sf"/>
</dbReference>
<dbReference type="HOGENOM" id="CLU_060555_0_2_10"/>
<feature type="domain" description="Scaffold protein Nfu/NifU N-terminal" evidence="2">
    <location>
        <begin position="6"/>
        <end position="92"/>
    </location>
</feature>
<protein>
    <submittedName>
        <fullName evidence="3">Iron-sulfur cluster assembly protein NifU-like protein</fullName>
    </submittedName>
</protein>
<comment type="similarity">
    <text evidence="1">Belongs to the NifU family.</text>
</comment>
<dbReference type="GO" id="GO:0051536">
    <property type="term" value="F:iron-sulfur cluster binding"/>
    <property type="evidence" value="ECO:0007669"/>
    <property type="project" value="InterPro"/>
</dbReference>
<accession>K4IDA8</accession>